<name>A0A8H4VFU4_9HYPO</name>
<evidence type="ECO:0000256" key="1">
    <source>
        <dbReference type="ARBA" id="ARBA00022801"/>
    </source>
</evidence>
<keyword evidence="3" id="KW-1185">Reference proteome</keyword>
<sequence length="290" mass="32656">MEAPMTAFTTARVLPLTTTKVERSSHPRLIFSSADFASVLHSDTPAMATSPQFIFFTDFDGTITMNDSNDIIVDHFGAGLERRLQGSLDTLNGRISFREFYQEMMDLISAPFDQCLDLLLRNVRLDPGFREFYSWAHDNNVPVVILSGGMEPVIRALLDNLLGEDAWDIQIVSNDIRPRYPGRSINEPEGWTIQFRDGTVHGHDKSVEIRKYSSLPDRPVLFYAGDGVSDLSAARETDLLFAKADKELVAYCEREEVPFVTYRNWTSITQTCEDIVAGTITVQDAARGRF</sequence>
<dbReference type="Gene3D" id="3.90.1470.20">
    <property type="match status" value="1"/>
</dbReference>
<gene>
    <name evidence="2" type="ORF">GQ602_002901</name>
</gene>
<dbReference type="GO" id="GO:0016791">
    <property type="term" value="F:phosphatase activity"/>
    <property type="evidence" value="ECO:0007669"/>
    <property type="project" value="InterPro"/>
</dbReference>
<dbReference type="SUPFAM" id="SSF56784">
    <property type="entry name" value="HAD-like"/>
    <property type="match status" value="1"/>
</dbReference>
<dbReference type="Pfam" id="PF12710">
    <property type="entry name" value="HAD"/>
    <property type="match status" value="1"/>
</dbReference>
<dbReference type="AlphaFoldDB" id="A0A8H4VFU4"/>
<dbReference type="NCBIfam" id="TIGR01488">
    <property type="entry name" value="HAD-SF-IB"/>
    <property type="match status" value="1"/>
</dbReference>
<evidence type="ECO:0000313" key="3">
    <source>
        <dbReference type="Proteomes" id="UP000562929"/>
    </source>
</evidence>
<dbReference type="EMBL" id="JAACLJ010000002">
    <property type="protein sequence ID" value="KAF4592602.1"/>
    <property type="molecule type" value="Genomic_DNA"/>
</dbReference>
<protein>
    <submittedName>
        <fullName evidence="2">Phosphoserine phosphatase</fullName>
    </submittedName>
</protein>
<dbReference type="InterPro" id="IPR023214">
    <property type="entry name" value="HAD_sf"/>
</dbReference>
<evidence type="ECO:0000313" key="2">
    <source>
        <dbReference type="EMBL" id="KAF4592602.1"/>
    </source>
</evidence>
<dbReference type="PANTHER" id="PTHR28181">
    <property type="entry name" value="UPF0655 PROTEIN YCR015C"/>
    <property type="match status" value="1"/>
</dbReference>
<dbReference type="InterPro" id="IPR050849">
    <property type="entry name" value="HAD-like_hydrolase_phosphatase"/>
</dbReference>
<accession>A0A8H4VFU4</accession>
<keyword evidence="1" id="KW-0378">Hydrolase</keyword>
<dbReference type="Proteomes" id="UP000562929">
    <property type="component" value="Unassembled WGS sequence"/>
</dbReference>
<dbReference type="OrthoDB" id="10014216at2759"/>
<dbReference type="InterPro" id="IPR036412">
    <property type="entry name" value="HAD-like_sf"/>
</dbReference>
<organism evidence="2 3">
    <name type="scientific">Ophiocordyceps camponoti-floridani</name>
    <dbReference type="NCBI Taxonomy" id="2030778"/>
    <lineage>
        <taxon>Eukaryota</taxon>
        <taxon>Fungi</taxon>
        <taxon>Dikarya</taxon>
        <taxon>Ascomycota</taxon>
        <taxon>Pezizomycotina</taxon>
        <taxon>Sordariomycetes</taxon>
        <taxon>Hypocreomycetidae</taxon>
        <taxon>Hypocreales</taxon>
        <taxon>Ophiocordycipitaceae</taxon>
        <taxon>Ophiocordyceps</taxon>
    </lineage>
</organism>
<dbReference type="PANTHER" id="PTHR28181:SF2">
    <property type="entry name" value="PHOSPHORIC MONOESTER HYDROLASE"/>
    <property type="match status" value="1"/>
</dbReference>
<dbReference type="Gene3D" id="3.40.50.1000">
    <property type="entry name" value="HAD superfamily/HAD-like"/>
    <property type="match status" value="1"/>
</dbReference>
<proteinExistence type="predicted"/>
<reference evidence="2 3" key="1">
    <citation type="journal article" date="2020" name="G3 (Bethesda)">
        <title>Genetic Underpinnings of Host Manipulation by Ophiocordyceps as Revealed by Comparative Transcriptomics.</title>
        <authorList>
            <person name="Will I."/>
            <person name="Das B."/>
            <person name="Trinh T."/>
            <person name="Brachmann A."/>
            <person name="Ohm R.A."/>
            <person name="de Bekker C."/>
        </authorList>
    </citation>
    <scope>NUCLEOTIDE SEQUENCE [LARGE SCALE GENOMIC DNA]</scope>
    <source>
        <strain evidence="2 3">EC05</strain>
    </source>
</reference>
<dbReference type="InterPro" id="IPR006384">
    <property type="entry name" value="HAD_hydro_PyrdxlP_Pase-like"/>
</dbReference>
<dbReference type="NCBIfam" id="TIGR01489">
    <property type="entry name" value="DKMTPPase-SF"/>
    <property type="match status" value="1"/>
</dbReference>
<comment type="caution">
    <text evidence="2">The sequence shown here is derived from an EMBL/GenBank/DDBJ whole genome shotgun (WGS) entry which is preliminary data.</text>
</comment>